<dbReference type="Gene3D" id="1.10.1370.10">
    <property type="entry name" value="Neurolysin, domain 3"/>
    <property type="match status" value="1"/>
</dbReference>
<dbReference type="AlphaFoldDB" id="A0A426ZWY3"/>
<sequence length="150" mass="17647">MTDRDVEGERRQISRFFLFFSLFFLLPRSIPPSSGRQWSKLEWKQPQSMVPLDSWQSSYRSAGGLVRTARYHSIFYSLIDLKLFGAQNNDSMDTVSMVADLKRQHTSWNHVEGTHWHTRFSHLINYGAGKHVALFNVYIQVQLLSRFFMQ</sequence>
<dbReference type="InterPro" id="IPR024077">
    <property type="entry name" value="Neurolysin/TOP_dom2"/>
</dbReference>
<proteinExistence type="predicted"/>
<keyword evidence="1" id="KW-0732">Signal</keyword>
<feature type="signal peptide" evidence="1">
    <location>
        <begin position="1"/>
        <end position="35"/>
    </location>
</feature>
<comment type="caution">
    <text evidence="2">The sequence shown here is derived from an EMBL/GenBank/DDBJ whole genome shotgun (WGS) entry which is preliminary data.</text>
</comment>
<evidence type="ECO:0000313" key="3">
    <source>
        <dbReference type="Proteomes" id="UP000287651"/>
    </source>
</evidence>
<evidence type="ECO:0000313" key="2">
    <source>
        <dbReference type="EMBL" id="RRT68467.1"/>
    </source>
</evidence>
<evidence type="ECO:0000256" key="1">
    <source>
        <dbReference type="SAM" id="SignalP"/>
    </source>
</evidence>
<organism evidence="2 3">
    <name type="scientific">Ensete ventricosum</name>
    <name type="common">Abyssinian banana</name>
    <name type="synonym">Musa ensete</name>
    <dbReference type="NCBI Taxonomy" id="4639"/>
    <lineage>
        <taxon>Eukaryota</taxon>
        <taxon>Viridiplantae</taxon>
        <taxon>Streptophyta</taxon>
        <taxon>Embryophyta</taxon>
        <taxon>Tracheophyta</taxon>
        <taxon>Spermatophyta</taxon>
        <taxon>Magnoliopsida</taxon>
        <taxon>Liliopsida</taxon>
        <taxon>Zingiberales</taxon>
        <taxon>Musaceae</taxon>
        <taxon>Ensete</taxon>
    </lineage>
</organism>
<protein>
    <submittedName>
        <fullName evidence="2">Uncharacterized protein</fullName>
    </submittedName>
</protein>
<gene>
    <name evidence="2" type="ORF">B296_00003952</name>
</gene>
<feature type="chain" id="PRO_5019215362" evidence="1">
    <location>
        <begin position="36"/>
        <end position="150"/>
    </location>
</feature>
<accession>A0A426ZWY3</accession>
<reference evidence="2 3" key="1">
    <citation type="journal article" date="2014" name="Agronomy (Basel)">
        <title>A Draft Genome Sequence for Ensete ventricosum, the Drought-Tolerant Tree Against Hunger.</title>
        <authorList>
            <person name="Harrison J."/>
            <person name="Moore K.A."/>
            <person name="Paszkiewicz K."/>
            <person name="Jones T."/>
            <person name="Grant M."/>
            <person name="Ambacheew D."/>
            <person name="Muzemil S."/>
            <person name="Studholme D.J."/>
        </authorList>
    </citation>
    <scope>NUCLEOTIDE SEQUENCE [LARGE SCALE GENOMIC DNA]</scope>
</reference>
<dbReference type="EMBL" id="AMZH03004684">
    <property type="protein sequence ID" value="RRT68467.1"/>
    <property type="molecule type" value="Genomic_DNA"/>
</dbReference>
<dbReference type="Proteomes" id="UP000287651">
    <property type="component" value="Unassembled WGS sequence"/>
</dbReference>
<name>A0A426ZWY3_ENSVE</name>